<accession>A0AC60QBU8</accession>
<evidence type="ECO:0000313" key="2">
    <source>
        <dbReference type="Proteomes" id="UP000805193"/>
    </source>
</evidence>
<gene>
    <name evidence="1" type="ORF">HPB47_021692</name>
</gene>
<comment type="caution">
    <text evidence="1">The sequence shown here is derived from an EMBL/GenBank/DDBJ whole genome shotgun (WGS) entry which is preliminary data.</text>
</comment>
<dbReference type="EMBL" id="JABSTQ010009215">
    <property type="protein sequence ID" value="KAG0431547.1"/>
    <property type="molecule type" value="Genomic_DNA"/>
</dbReference>
<evidence type="ECO:0000313" key="1">
    <source>
        <dbReference type="EMBL" id="KAG0431547.1"/>
    </source>
</evidence>
<reference evidence="1 2" key="1">
    <citation type="journal article" date="2020" name="Cell">
        <title>Large-Scale Comparative Analyses of Tick Genomes Elucidate Their Genetic Diversity and Vector Capacities.</title>
        <authorList>
            <consortium name="Tick Genome and Microbiome Consortium (TIGMIC)"/>
            <person name="Jia N."/>
            <person name="Wang J."/>
            <person name="Shi W."/>
            <person name="Du L."/>
            <person name="Sun Y."/>
            <person name="Zhan W."/>
            <person name="Jiang J.F."/>
            <person name="Wang Q."/>
            <person name="Zhang B."/>
            <person name="Ji P."/>
            <person name="Bell-Sakyi L."/>
            <person name="Cui X.M."/>
            <person name="Yuan T.T."/>
            <person name="Jiang B.G."/>
            <person name="Yang W.F."/>
            <person name="Lam T.T."/>
            <person name="Chang Q.C."/>
            <person name="Ding S.J."/>
            <person name="Wang X.J."/>
            <person name="Zhu J.G."/>
            <person name="Ruan X.D."/>
            <person name="Zhao L."/>
            <person name="Wei J.T."/>
            <person name="Ye R.Z."/>
            <person name="Que T.C."/>
            <person name="Du C.H."/>
            <person name="Zhou Y.H."/>
            <person name="Cheng J.X."/>
            <person name="Dai P.F."/>
            <person name="Guo W.B."/>
            <person name="Han X.H."/>
            <person name="Huang E.J."/>
            <person name="Li L.F."/>
            <person name="Wei W."/>
            <person name="Gao Y.C."/>
            <person name="Liu J.Z."/>
            <person name="Shao H.Z."/>
            <person name="Wang X."/>
            <person name="Wang C.C."/>
            <person name="Yang T.C."/>
            <person name="Huo Q.B."/>
            <person name="Li W."/>
            <person name="Chen H.Y."/>
            <person name="Chen S.E."/>
            <person name="Zhou L.G."/>
            <person name="Ni X.B."/>
            <person name="Tian J.H."/>
            <person name="Sheng Y."/>
            <person name="Liu T."/>
            <person name="Pan Y.S."/>
            <person name="Xia L.Y."/>
            <person name="Li J."/>
            <person name="Zhao F."/>
            <person name="Cao W.C."/>
        </authorList>
    </citation>
    <scope>NUCLEOTIDE SEQUENCE [LARGE SCALE GENOMIC DNA]</scope>
    <source>
        <strain evidence="1">Iper-2018</strain>
    </source>
</reference>
<dbReference type="Proteomes" id="UP000805193">
    <property type="component" value="Unassembled WGS sequence"/>
</dbReference>
<name>A0AC60QBU8_IXOPE</name>
<proteinExistence type="predicted"/>
<protein>
    <submittedName>
        <fullName evidence="1">Uncharacterized protein</fullName>
    </submittedName>
</protein>
<organism evidence="1 2">
    <name type="scientific">Ixodes persulcatus</name>
    <name type="common">Taiga tick</name>
    <dbReference type="NCBI Taxonomy" id="34615"/>
    <lineage>
        <taxon>Eukaryota</taxon>
        <taxon>Metazoa</taxon>
        <taxon>Ecdysozoa</taxon>
        <taxon>Arthropoda</taxon>
        <taxon>Chelicerata</taxon>
        <taxon>Arachnida</taxon>
        <taxon>Acari</taxon>
        <taxon>Parasitiformes</taxon>
        <taxon>Ixodida</taxon>
        <taxon>Ixodoidea</taxon>
        <taxon>Ixodidae</taxon>
        <taxon>Ixodinae</taxon>
        <taxon>Ixodes</taxon>
    </lineage>
</organism>
<keyword evidence="2" id="KW-1185">Reference proteome</keyword>
<sequence>MPKLEAFAGEEGEKWEEYVEVLEQHFMTHDVAADKQCGVLSSCGRPTYSLLRRLLAPKRPSEVPLDESSRLLTEHYSPRPSVIVQRYYFYCRAQKEGKAMKDFVAELQKLAGPCAFGQELDNNLRDQLVHGIRDDTTGHTGQTGELAIHRASKSEEKAAAVAQTEDADVLEPRVPPICASMTVQSQSVRVVVDAGAAYSVMDEAEFARRFSGTVLKQSDVELRGYFGHHERRVWRKAGPAASFVVGGRPWALLGRNWATTFGMPLGSLLDVRRVDGTDDLMGKFPELFSEGLGTLRGIKARIRVPEEAKLRFLRPRAVPFALQVLVAQKIQRLERGGISSPVRTSEWAE</sequence>